<accession>A0AAV7N767</accession>
<feature type="region of interest" description="Disordered" evidence="1">
    <location>
        <begin position="1"/>
        <end position="46"/>
    </location>
</feature>
<dbReference type="Proteomes" id="UP001066276">
    <property type="component" value="Chromosome 9"/>
</dbReference>
<gene>
    <name evidence="2" type="ORF">NDU88_008407</name>
</gene>
<evidence type="ECO:0000313" key="3">
    <source>
        <dbReference type="Proteomes" id="UP001066276"/>
    </source>
</evidence>
<dbReference type="AlphaFoldDB" id="A0AAV7N767"/>
<protein>
    <submittedName>
        <fullName evidence="2">Uncharacterized protein</fullName>
    </submittedName>
</protein>
<evidence type="ECO:0000256" key="1">
    <source>
        <dbReference type="SAM" id="MobiDB-lite"/>
    </source>
</evidence>
<organism evidence="2 3">
    <name type="scientific">Pleurodeles waltl</name>
    <name type="common">Iberian ribbed newt</name>
    <dbReference type="NCBI Taxonomy" id="8319"/>
    <lineage>
        <taxon>Eukaryota</taxon>
        <taxon>Metazoa</taxon>
        <taxon>Chordata</taxon>
        <taxon>Craniata</taxon>
        <taxon>Vertebrata</taxon>
        <taxon>Euteleostomi</taxon>
        <taxon>Amphibia</taxon>
        <taxon>Batrachia</taxon>
        <taxon>Caudata</taxon>
        <taxon>Salamandroidea</taxon>
        <taxon>Salamandridae</taxon>
        <taxon>Pleurodelinae</taxon>
        <taxon>Pleurodeles</taxon>
    </lineage>
</organism>
<keyword evidence="3" id="KW-1185">Reference proteome</keyword>
<name>A0AAV7N767_PLEWA</name>
<sequence length="71" mass="7248">MLPGDTAQRIEDAQSPGGALSKNGAAGDDGAGCLRGSRAPVPCEMSPNMKEKCQNDLNGATKQVSKEVCAN</sequence>
<comment type="caution">
    <text evidence="2">The sequence shown here is derived from an EMBL/GenBank/DDBJ whole genome shotgun (WGS) entry which is preliminary data.</text>
</comment>
<dbReference type="EMBL" id="JANPWB010000013">
    <property type="protein sequence ID" value="KAJ1111069.1"/>
    <property type="molecule type" value="Genomic_DNA"/>
</dbReference>
<proteinExistence type="predicted"/>
<evidence type="ECO:0000313" key="2">
    <source>
        <dbReference type="EMBL" id="KAJ1111069.1"/>
    </source>
</evidence>
<reference evidence="2" key="1">
    <citation type="journal article" date="2022" name="bioRxiv">
        <title>Sequencing and chromosome-scale assembly of the giantPleurodeles waltlgenome.</title>
        <authorList>
            <person name="Brown T."/>
            <person name="Elewa A."/>
            <person name="Iarovenko S."/>
            <person name="Subramanian E."/>
            <person name="Araus A.J."/>
            <person name="Petzold A."/>
            <person name="Susuki M."/>
            <person name="Suzuki K.-i.T."/>
            <person name="Hayashi T."/>
            <person name="Toyoda A."/>
            <person name="Oliveira C."/>
            <person name="Osipova E."/>
            <person name="Leigh N.D."/>
            <person name="Simon A."/>
            <person name="Yun M.H."/>
        </authorList>
    </citation>
    <scope>NUCLEOTIDE SEQUENCE</scope>
    <source>
        <strain evidence="2">20211129_DDA</strain>
        <tissue evidence="2">Liver</tissue>
    </source>
</reference>